<organism evidence="2 3">
    <name type="scientific">Halogeometricum borinquense</name>
    <dbReference type="NCBI Taxonomy" id="60847"/>
    <lineage>
        <taxon>Archaea</taxon>
        <taxon>Methanobacteriati</taxon>
        <taxon>Methanobacteriota</taxon>
        <taxon>Stenosarchaea group</taxon>
        <taxon>Halobacteria</taxon>
        <taxon>Halobacteriales</taxon>
        <taxon>Haloferacaceae</taxon>
        <taxon>Halogeometricum</taxon>
    </lineage>
</organism>
<feature type="transmembrane region" description="Helical" evidence="1">
    <location>
        <begin position="225"/>
        <end position="243"/>
    </location>
</feature>
<dbReference type="InterPro" id="IPR053160">
    <property type="entry name" value="MFS_DHA3_Transporter"/>
</dbReference>
<feature type="transmembrane region" description="Helical" evidence="1">
    <location>
        <begin position="400"/>
        <end position="419"/>
    </location>
</feature>
<dbReference type="Gene3D" id="1.20.1250.20">
    <property type="entry name" value="MFS general substrate transporter like domains"/>
    <property type="match status" value="1"/>
</dbReference>
<dbReference type="Proteomes" id="UP000294028">
    <property type="component" value="Unassembled WGS sequence"/>
</dbReference>
<name>A0A482TBX9_9EURY</name>
<gene>
    <name evidence="2" type="ORF">ELS19_18855</name>
</gene>
<feature type="transmembrane region" description="Helical" evidence="1">
    <location>
        <begin position="20"/>
        <end position="39"/>
    </location>
</feature>
<evidence type="ECO:0000313" key="2">
    <source>
        <dbReference type="EMBL" id="RYJ08563.1"/>
    </source>
</evidence>
<keyword evidence="1" id="KW-0472">Membrane</keyword>
<protein>
    <submittedName>
        <fullName evidence="2">MFS transporter</fullName>
    </submittedName>
</protein>
<dbReference type="PANTHER" id="PTHR23530">
    <property type="entry name" value="TRANSPORT PROTEIN-RELATED"/>
    <property type="match status" value="1"/>
</dbReference>
<dbReference type="InterPro" id="IPR011701">
    <property type="entry name" value="MFS"/>
</dbReference>
<keyword evidence="1" id="KW-1133">Transmembrane helix</keyword>
<accession>A0A482TBX9</accession>
<evidence type="ECO:0000256" key="1">
    <source>
        <dbReference type="SAM" id="Phobius"/>
    </source>
</evidence>
<dbReference type="EMBL" id="RZHH01000003">
    <property type="protein sequence ID" value="RYJ08563.1"/>
    <property type="molecule type" value="Genomic_DNA"/>
</dbReference>
<feature type="transmembrane region" description="Helical" evidence="1">
    <location>
        <begin position="170"/>
        <end position="187"/>
    </location>
</feature>
<feature type="transmembrane region" description="Helical" evidence="1">
    <location>
        <begin position="280"/>
        <end position="302"/>
    </location>
</feature>
<dbReference type="InterPro" id="IPR036259">
    <property type="entry name" value="MFS_trans_sf"/>
</dbReference>
<sequence>MGFCMFPPQSDRALIRRYYLYRATLSVGFITPIFTLFLLRSLTFTQVGALSALYSVFSVGGEIPTGYVGDRLGRRASLLLSVAFTIGSLVGFVVVKGFLWYAFLYALWALALTFRSGSMDAWLYDILDERLDSRRFSHVRGRGDAVQNWTAAVSMVVGGLLYGLHPTYPFVAAVAFNSLGFITLLSLPKNRQYAGCGDANVDRLGLLEAFTVVRGYLTKPPLRSLVVYVGLFYAVVGVSHTYVQPMAVETLAPYAAGFGVQMVTGDATAAARSGDAGATMALGLGAMYASLTAVSSVGGYYAGAVENRLGIRRAVLLVPAITAIALIVPLWVALLALPTFASMRTAMPLVQPIANGYINDHIEGVGRATLLSAVSMFYMTLRTPLALSAGIVADATTATVAMAALGGLFLVVGGAVWILGDVVPETEATIEEQADSLA</sequence>
<feature type="transmembrane region" description="Helical" evidence="1">
    <location>
        <begin position="314"/>
        <end position="337"/>
    </location>
</feature>
<evidence type="ECO:0000313" key="3">
    <source>
        <dbReference type="Proteomes" id="UP000294028"/>
    </source>
</evidence>
<comment type="caution">
    <text evidence="2">The sequence shown here is derived from an EMBL/GenBank/DDBJ whole genome shotgun (WGS) entry which is preliminary data.</text>
</comment>
<dbReference type="PANTHER" id="PTHR23530:SF1">
    <property type="entry name" value="PERMEASE, MAJOR FACILITATOR SUPERFAMILY-RELATED"/>
    <property type="match status" value="1"/>
</dbReference>
<reference evidence="2 3" key="1">
    <citation type="submission" date="2018-12" db="EMBL/GenBank/DDBJ databases">
        <title>Genome analysis provides insights into bioremediation potentialities of Halogeometricum borinquense strain N11.</title>
        <authorList>
            <person name="Najjari A."/>
            <person name="Youssef N."/>
            <person name="Fhoula I."/>
            <person name="Ben Dhia O."/>
            <person name="Mahjoubi M."/>
            <person name="Ouzari H.I."/>
            <person name="Cherif A."/>
        </authorList>
    </citation>
    <scope>NUCLEOTIDE SEQUENCE [LARGE SCALE GENOMIC DNA]</scope>
    <source>
        <strain evidence="2 3">N11</strain>
    </source>
</reference>
<dbReference type="GO" id="GO:0022857">
    <property type="term" value="F:transmembrane transporter activity"/>
    <property type="evidence" value="ECO:0007669"/>
    <property type="project" value="InterPro"/>
</dbReference>
<dbReference type="Pfam" id="PF07690">
    <property type="entry name" value="MFS_1"/>
    <property type="match status" value="1"/>
</dbReference>
<keyword evidence="1" id="KW-0812">Transmembrane</keyword>
<dbReference type="SUPFAM" id="SSF103473">
    <property type="entry name" value="MFS general substrate transporter"/>
    <property type="match status" value="1"/>
</dbReference>
<feature type="transmembrane region" description="Helical" evidence="1">
    <location>
        <begin position="76"/>
        <end position="95"/>
    </location>
</feature>
<feature type="transmembrane region" description="Helical" evidence="1">
    <location>
        <begin position="51"/>
        <end position="69"/>
    </location>
</feature>
<proteinExistence type="predicted"/>
<dbReference type="AlphaFoldDB" id="A0A482TBX9"/>